<dbReference type="InterPro" id="IPR029056">
    <property type="entry name" value="Ribokinase-like"/>
</dbReference>
<keyword evidence="9 12" id="KW-0460">Magnesium</keyword>
<dbReference type="GO" id="GO:0004747">
    <property type="term" value="F:ribokinase activity"/>
    <property type="evidence" value="ECO:0007669"/>
    <property type="project" value="UniProtKB-UniRule"/>
</dbReference>
<dbReference type="GO" id="GO:0019303">
    <property type="term" value="P:D-ribose catabolic process"/>
    <property type="evidence" value="ECO:0007669"/>
    <property type="project" value="UniProtKB-UniRule"/>
</dbReference>
<dbReference type="EMBL" id="CP106878">
    <property type="protein sequence ID" value="WAA09267.1"/>
    <property type="molecule type" value="Genomic_DNA"/>
</dbReference>
<protein>
    <recommendedName>
        <fullName evidence="3 12">Ribokinase</fullName>
        <shortName evidence="12">RK</shortName>
        <ecNumber evidence="2 12">2.7.1.15</ecNumber>
    </recommendedName>
</protein>
<comment type="activity regulation">
    <text evidence="12">Activated by a monovalent cation that binds near, but not in, the active site. The most likely occupant of the site in vivo is potassium. Ion binding induces a conformational change that may alter substrate affinity.</text>
</comment>
<evidence type="ECO:0000313" key="15">
    <source>
        <dbReference type="Proteomes" id="UP001164718"/>
    </source>
</evidence>
<dbReference type="InterPro" id="IPR002173">
    <property type="entry name" value="Carboh/pur_kinase_PfkB_CS"/>
</dbReference>
<dbReference type="CDD" id="cd01174">
    <property type="entry name" value="ribokinase"/>
    <property type="match status" value="1"/>
</dbReference>
<comment type="caution">
    <text evidence="12">Lacks conserved residue(s) required for the propagation of feature annotation.</text>
</comment>
<dbReference type="AlphaFoldDB" id="A0A9E8LTC9"/>
<evidence type="ECO:0000259" key="13">
    <source>
        <dbReference type="Pfam" id="PF00294"/>
    </source>
</evidence>
<reference evidence="14" key="1">
    <citation type="submission" date="2022-09" db="EMBL/GenBank/DDBJ databases">
        <title>Complete Genomes of Fervidibacillus albus and Fervidibacillus halotolerans isolated from tidal flat sediments.</title>
        <authorList>
            <person name="Kwon K.K."/>
            <person name="Yang S.-H."/>
            <person name="Park M.J."/>
            <person name="Oh H.-M."/>
        </authorList>
    </citation>
    <scope>NUCLEOTIDE SEQUENCE</scope>
    <source>
        <strain evidence="14">MEBiC13591</strain>
    </source>
</reference>
<feature type="binding site" evidence="12">
    <location>
        <begin position="9"/>
        <end position="11"/>
    </location>
    <ligand>
        <name>substrate</name>
    </ligand>
</feature>
<evidence type="ECO:0000256" key="11">
    <source>
        <dbReference type="ARBA" id="ARBA00023277"/>
    </source>
</evidence>
<evidence type="ECO:0000256" key="5">
    <source>
        <dbReference type="ARBA" id="ARBA00022723"/>
    </source>
</evidence>
<organism evidence="14 15">
    <name type="scientific">Fervidibacillus albus</name>
    <dbReference type="NCBI Taxonomy" id="2980026"/>
    <lineage>
        <taxon>Bacteria</taxon>
        <taxon>Bacillati</taxon>
        <taxon>Bacillota</taxon>
        <taxon>Bacilli</taxon>
        <taxon>Bacillales</taxon>
        <taxon>Bacillaceae</taxon>
        <taxon>Fervidibacillus</taxon>
    </lineage>
</organism>
<comment type="similarity">
    <text evidence="1">Belongs to the carbohydrate kinase pfkB family.</text>
</comment>
<dbReference type="InterPro" id="IPR011611">
    <property type="entry name" value="PfkB_dom"/>
</dbReference>
<feature type="domain" description="Carbohydrate kinase PfkB" evidence="13">
    <location>
        <begin position="2"/>
        <end position="279"/>
    </location>
</feature>
<name>A0A9E8LTC9_9BACI</name>
<dbReference type="GO" id="GO:0046872">
    <property type="term" value="F:metal ion binding"/>
    <property type="evidence" value="ECO:0007669"/>
    <property type="project" value="UniProtKB-KW"/>
</dbReference>
<feature type="binding site" evidence="12">
    <location>
        <position position="237"/>
    </location>
    <ligand>
        <name>substrate</name>
    </ligand>
</feature>
<sequence>MITVIGSLNMDLVTTVDRFPKLGETLLGNTFQTNFGGKGANQAVAASRLGGKVQMVGCVGEDAFGRDYLSYLKKEGIIIDYVEPVTGTSTGTASIFIVEGDNSIVIVPGANFELTPRKMEALEEVIASSDVLLLQLEIPMETVNKALQIAAKHQVTTILNPAPFQPIPKDWWDWITYITPNEHEAAAMMDDDSFLDQYKEKMIITNGKNGLLYFEDGKEIQIPAPTVNAVDTTGAGDTFNGALAFFLTEGYSKKEACRLAVYAASLSVTKFGAQSGMPTKEQLDAFIESDII</sequence>
<keyword evidence="8 12" id="KW-0067">ATP-binding</keyword>
<feature type="binding site" evidence="12">
    <location>
        <position position="137"/>
    </location>
    <ligand>
        <name>substrate</name>
    </ligand>
</feature>
<dbReference type="Pfam" id="PF00294">
    <property type="entry name" value="PfkB"/>
    <property type="match status" value="1"/>
</dbReference>
<dbReference type="InterPro" id="IPR011877">
    <property type="entry name" value="Ribokinase"/>
</dbReference>
<keyword evidence="12" id="KW-0963">Cytoplasm</keyword>
<comment type="catalytic activity">
    <reaction evidence="12">
        <text>D-ribose + ATP = D-ribose 5-phosphate + ADP + H(+)</text>
        <dbReference type="Rhea" id="RHEA:13697"/>
        <dbReference type="ChEBI" id="CHEBI:15378"/>
        <dbReference type="ChEBI" id="CHEBI:30616"/>
        <dbReference type="ChEBI" id="CHEBI:47013"/>
        <dbReference type="ChEBI" id="CHEBI:78346"/>
        <dbReference type="ChEBI" id="CHEBI:456216"/>
        <dbReference type="EC" id="2.7.1.15"/>
    </reaction>
</comment>
<keyword evidence="5 12" id="KW-0479">Metal-binding</keyword>
<evidence type="ECO:0000256" key="4">
    <source>
        <dbReference type="ARBA" id="ARBA00022679"/>
    </source>
</evidence>
<keyword evidence="10 12" id="KW-0630">Potassium</keyword>
<comment type="cofactor">
    <cofactor evidence="12">
        <name>Mg(2+)</name>
        <dbReference type="ChEBI" id="CHEBI:18420"/>
    </cofactor>
    <text evidence="12">Requires a divalent cation, most likely magnesium in vivo, as an electrophilic catalyst to aid phosphoryl group transfer. It is the chelate of the metal and the nucleotide that is the actual substrate.</text>
</comment>
<keyword evidence="4 12" id="KW-0808">Transferase</keyword>
<comment type="subcellular location">
    <subcellularLocation>
        <location evidence="12">Cytoplasm</location>
    </subcellularLocation>
</comment>
<proteinExistence type="inferred from homology"/>
<evidence type="ECO:0000256" key="7">
    <source>
        <dbReference type="ARBA" id="ARBA00022777"/>
    </source>
</evidence>
<feature type="binding site" evidence="12">
    <location>
        <position position="231"/>
    </location>
    <ligand>
        <name>K(+)</name>
        <dbReference type="ChEBI" id="CHEBI:29103"/>
    </ligand>
</feature>
<feature type="binding site" evidence="12">
    <location>
        <begin position="37"/>
        <end position="41"/>
    </location>
    <ligand>
        <name>substrate</name>
    </ligand>
</feature>
<dbReference type="GO" id="GO:0005829">
    <property type="term" value="C:cytosol"/>
    <property type="evidence" value="ECO:0007669"/>
    <property type="project" value="TreeGrafter"/>
</dbReference>
<feature type="binding site" evidence="12">
    <location>
        <position position="270"/>
    </location>
    <ligand>
        <name>K(+)</name>
        <dbReference type="ChEBI" id="CHEBI:29103"/>
    </ligand>
</feature>
<dbReference type="GO" id="GO:0005524">
    <property type="term" value="F:ATP binding"/>
    <property type="evidence" value="ECO:0007669"/>
    <property type="project" value="UniProtKB-UniRule"/>
</dbReference>
<feature type="binding site" evidence="12">
    <location>
        <position position="233"/>
    </location>
    <ligand>
        <name>K(+)</name>
        <dbReference type="ChEBI" id="CHEBI:29103"/>
    </ligand>
</feature>
<dbReference type="Gene3D" id="3.40.1190.20">
    <property type="match status" value="1"/>
</dbReference>
<evidence type="ECO:0000256" key="6">
    <source>
        <dbReference type="ARBA" id="ARBA00022741"/>
    </source>
</evidence>
<keyword evidence="11 12" id="KW-0119">Carbohydrate metabolism</keyword>
<dbReference type="EC" id="2.7.1.15" evidence="2 12"/>
<evidence type="ECO:0000313" key="14">
    <source>
        <dbReference type="EMBL" id="WAA09267.1"/>
    </source>
</evidence>
<dbReference type="SUPFAM" id="SSF53613">
    <property type="entry name" value="Ribokinase-like"/>
    <property type="match status" value="1"/>
</dbReference>
<comment type="similarity">
    <text evidence="12">Belongs to the carbohydrate kinase PfkB family. Ribokinase subfamily.</text>
</comment>
<dbReference type="PANTHER" id="PTHR10584">
    <property type="entry name" value="SUGAR KINASE"/>
    <property type="match status" value="1"/>
</dbReference>
<dbReference type="NCBIfam" id="TIGR02152">
    <property type="entry name" value="D_ribokin_bact"/>
    <property type="match status" value="1"/>
</dbReference>
<dbReference type="RefSeq" id="WP_275417049.1">
    <property type="nucleotide sequence ID" value="NZ_CP106878.1"/>
</dbReference>
<keyword evidence="6 12" id="KW-0547">Nucleotide-binding</keyword>
<keyword evidence="7 12" id="KW-0418">Kinase</keyword>
<dbReference type="HAMAP" id="MF_01987">
    <property type="entry name" value="Ribokinase"/>
    <property type="match status" value="1"/>
</dbReference>
<feature type="binding site" evidence="12">
    <location>
        <begin position="205"/>
        <end position="210"/>
    </location>
    <ligand>
        <name>ATP</name>
        <dbReference type="ChEBI" id="CHEBI:30616"/>
    </ligand>
</feature>
<feature type="binding site" evidence="12">
    <location>
        <position position="267"/>
    </location>
    <ligand>
        <name>K(+)</name>
        <dbReference type="ChEBI" id="CHEBI:29103"/>
    </ligand>
</feature>
<evidence type="ECO:0000256" key="2">
    <source>
        <dbReference type="ARBA" id="ARBA00012035"/>
    </source>
</evidence>
<comment type="pathway">
    <text evidence="12">Carbohydrate metabolism; D-ribose degradation; D-ribose 5-phosphate from beta-D-ribopyranose: step 2/2.</text>
</comment>
<dbReference type="Proteomes" id="UP001164718">
    <property type="component" value="Chromosome"/>
</dbReference>
<comment type="function">
    <text evidence="12">Catalyzes the phosphorylation of ribose at O-5 in a reaction requiring ATP and magnesium. The resulting D-ribose-5-phosphate can then be used either for sythesis of nucleotides, histidine, and tryptophan, or as a component of the pentose phosphate pathway.</text>
</comment>
<evidence type="ECO:0000256" key="12">
    <source>
        <dbReference type="HAMAP-Rule" id="MF_01987"/>
    </source>
</evidence>
<evidence type="ECO:0000256" key="9">
    <source>
        <dbReference type="ARBA" id="ARBA00022842"/>
    </source>
</evidence>
<evidence type="ECO:0000256" key="10">
    <source>
        <dbReference type="ARBA" id="ARBA00022958"/>
    </source>
</evidence>
<evidence type="ECO:0000256" key="8">
    <source>
        <dbReference type="ARBA" id="ARBA00022840"/>
    </source>
</evidence>
<gene>
    <name evidence="12 14" type="primary">rbsK</name>
    <name evidence="14" type="ORF">OE104_11925</name>
</gene>
<dbReference type="PRINTS" id="PR00990">
    <property type="entry name" value="RIBOKINASE"/>
</dbReference>
<feature type="active site" description="Proton acceptor" evidence="12">
    <location>
        <position position="237"/>
    </location>
</feature>
<evidence type="ECO:0000256" key="1">
    <source>
        <dbReference type="ARBA" id="ARBA00005380"/>
    </source>
</evidence>
<feature type="binding site" evidence="12">
    <location>
        <begin position="236"/>
        <end position="237"/>
    </location>
    <ligand>
        <name>ATP</name>
        <dbReference type="ChEBI" id="CHEBI:30616"/>
    </ligand>
</feature>
<keyword evidence="15" id="KW-1185">Reference proteome</keyword>
<feature type="binding site" evidence="12">
    <location>
        <position position="181"/>
    </location>
    <ligand>
        <name>ATP</name>
        <dbReference type="ChEBI" id="CHEBI:30616"/>
    </ligand>
</feature>
<dbReference type="KEGG" id="faf:OE104_11925"/>
<feature type="binding site" evidence="12">
    <location>
        <position position="272"/>
    </location>
    <ligand>
        <name>K(+)</name>
        <dbReference type="ChEBI" id="CHEBI:29103"/>
    </ligand>
</feature>
<accession>A0A9E8LTC9</accession>
<dbReference type="PROSITE" id="PS00584">
    <property type="entry name" value="PFKB_KINASES_2"/>
    <property type="match status" value="1"/>
</dbReference>
<dbReference type="PANTHER" id="PTHR10584:SF166">
    <property type="entry name" value="RIBOKINASE"/>
    <property type="match status" value="1"/>
</dbReference>
<comment type="subunit">
    <text evidence="12">Homodimer.</text>
</comment>
<dbReference type="InterPro" id="IPR002139">
    <property type="entry name" value="Ribo/fructo_kinase"/>
</dbReference>
<evidence type="ECO:0000256" key="3">
    <source>
        <dbReference type="ARBA" id="ARBA00016943"/>
    </source>
</evidence>